<feature type="transmembrane region" description="Helical" evidence="5">
    <location>
        <begin position="32"/>
        <end position="54"/>
    </location>
</feature>
<sequence length="577" mass="65529">MLSLYPRFRFVLLLFFIFAMHFTLLTPGGSGLYLPFNVMSWIFVSILIALGLWQIAVQKEIRLHKLHIFICIGFALMCIPMFYEGEFSDYAIPRLLGLLTGLVFLVAINQFQLSQKQNNDVLFLILIGVSISALVSLVQYYFVTEPSTWPGYTPGATRPIGLFLQPNVIASFLATGLILAAYLFTTITPTEQEKWHKPLLVFILFSTPLLLVLLQSRVGFLGVIVALILLLPFICKQSVKKTLLVLLIIISGISAAFISTTFIDTQDRGAEIYKDAGARSDIYRVSAHMIYNKPLTGVGYGDFERKYREFHLAIMNENPDLLMPLDKLDHPHNEILLWGVEGGIVAILGLLIFALGYFYLFANIKARTAFAYIALLTPILLHTQTEYPFYHSVPHWVVFLLLINFTQQGLTSFSLKPVPQTFLVKFIAVINLAIIIPFMLTTFHTGYLLKEYAKSEPHDEAFIHRIINPLPWKALTERVTYNHRLEVGFANHDPQALIDYIEWGRTFVLLTPREEVYQNMITAIQTLHNIGKPVDDNVSISLILDAEKLYPEKEVWGLDAVKKVVLENNQDQKSLPK</sequence>
<feature type="transmembrane region" description="Helical" evidence="5">
    <location>
        <begin position="242"/>
        <end position="263"/>
    </location>
</feature>
<dbReference type="Proteomes" id="UP001248581">
    <property type="component" value="Chromosome"/>
</dbReference>
<evidence type="ECO:0000256" key="5">
    <source>
        <dbReference type="SAM" id="Phobius"/>
    </source>
</evidence>
<feature type="transmembrane region" description="Helical" evidence="5">
    <location>
        <begin position="422"/>
        <end position="440"/>
    </location>
</feature>
<feature type="transmembrane region" description="Helical" evidence="5">
    <location>
        <begin position="162"/>
        <end position="183"/>
    </location>
</feature>
<feature type="transmembrane region" description="Helical" evidence="5">
    <location>
        <begin position="121"/>
        <end position="142"/>
    </location>
</feature>
<keyword evidence="2 5" id="KW-0812">Transmembrane</keyword>
<dbReference type="InterPro" id="IPR031726">
    <property type="entry name" value="PglL_A"/>
</dbReference>
<dbReference type="InterPro" id="IPR021797">
    <property type="entry name" value="Wzy_C_2"/>
</dbReference>
<dbReference type="Pfam" id="PF04932">
    <property type="entry name" value="Wzy_C"/>
    <property type="match status" value="1"/>
</dbReference>
<feature type="transmembrane region" description="Helical" evidence="5">
    <location>
        <begin position="91"/>
        <end position="109"/>
    </location>
</feature>
<evidence type="ECO:0000256" key="3">
    <source>
        <dbReference type="ARBA" id="ARBA00022989"/>
    </source>
</evidence>
<feature type="transmembrane region" description="Helical" evidence="5">
    <location>
        <begin position="335"/>
        <end position="362"/>
    </location>
</feature>
<feature type="transmembrane region" description="Helical" evidence="5">
    <location>
        <begin position="218"/>
        <end position="235"/>
    </location>
</feature>
<evidence type="ECO:0000256" key="4">
    <source>
        <dbReference type="ARBA" id="ARBA00023136"/>
    </source>
</evidence>
<feature type="domain" description="Protein glycosylation ligase" evidence="8">
    <location>
        <begin position="160"/>
        <end position="184"/>
    </location>
</feature>
<organism evidence="9 10">
    <name type="scientific">Thalassotalea nanhaiensis</name>
    <dbReference type="NCBI Taxonomy" id="3065648"/>
    <lineage>
        <taxon>Bacteria</taxon>
        <taxon>Pseudomonadati</taxon>
        <taxon>Pseudomonadota</taxon>
        <taxon>Gammaproteobacteria</taxon>
        <taxon>Alteromonadales</taxon>
        <taxon>Colwelliaceae</taxon>
        <taxon>Thalassotalea</taxon>
    </lineage>
</organism>
<evidence type="ECO:0000256" key="2">
    <source>
        <dbReference type="ARBA" id="ARBA00022692"/>
    </source>
</evidence>
<keyword evidence="4 5" id="KW-0472">Membrane</keyword>
<evidence type="ECO:0000313" key="9">
    <source>
        <dbReference type="EMBL" id="WNC68132.1"/>
    </source>
</evidence>
<dbReference type="InterPro" id="IPR051533">
    <property type="entry name" value="WaaL-like"/>
</dbReference>
<name>A0ABY9TH99_9GAMM</name>
<dbReference type="RefSeq" id="WP_348387290.1">
    <property type="nucleotide sequence ID" value="NZ_CP134146.1"/>
</dbReference>
<evidence type="ECO:0000313" key="10">
    <source>
        <dbReference type="Proteomes" id="UP001248581"/>
    </source>
</evidence>
<dbReference type="PANTHER" id="PTHR37422">
    <property type="entry name" value="TEICHURONIC ACID BIOSYNTHESIS PROTEIN TUAE"/>
    <property type="match status" value="1"/>
</dbReference>
<feature type="domain" description="Virulence factor membrane-bound polymerase C-terminal" evidence="7">
    <location>
        <begin position="372"/>
        <end position="527"/>
    </location>
</feature>
<dbReference type="EMBL" id="CP134146">
    <property type="protein sequence ID" value="WNC68132.1"/>
    <property type="molecule type" value="Genomic_DNA"/>
</dbReference>
<feature type="transmembrane region" description="Helical" evidence="5">
    <location>
        <begin position="396"/>
        <end position="415"/>
    </location>
</feature>
<evidence type="ECO:0000256" key="1">
    <source>
        <dbReference type="ARBA" id="ARBA00004141"/>
    </source>
</evidence>
<feature type="transmembrane region" description="Helical" evidence="5">
    <location>
        <begin position="369"/>
        <end position="390"/>
    </location>
</feature>
<keyword evidence="10" id="KW-1185">Reference proteome</keyword>
<keyword evidence="3 5" id="KW-1133">Transmembrane helix</keyword>
<reference evidence="10" key="1">
    <citation type="submission" date="2023-09" db="EMBL/GenBank/DDBJ databases">
        <authorList>
            <person name="Li S."/>
            <person name="Li X."/>
            <person name="Zhang C."/>
            <person name="Zhao Z."/>
        </authorList>
    </citation>
    <scope>NUCLEOTIDE SEQUENCE [LARGE SCALE GENOMIC DNA]</scope>
    <source>
        <strain evidence="10">SQ345</strain>
    </source>
</reference>
<evidence type="ECO:0000259" key="7">
    <source>
        <dbReference type="Pfam" id="PF11846"/>
    </source>
</evidence>
<dbReference type="Pfam" id="PF11846">
    <property type="entry name" value="Wzy_C_2"/>
    <property type="match status" value="1"/>
</dbReference>
<comment type="subcellular location">
    <subcellularLocation>
        <location evidence="1">Membrane</location>
        <topology evidence="1">Multi-pass membrane protein</topology>
    </subcellularLocation>
</comment>
<feature type="transmembrane region" description="Helical" evidence="5">
    <location>
        <begin position="66"/>
        <end position="85"/>
    </location>
</feature>
<feature type="transmembrane region" description="Helical" evidence="5">
    <location>
        <begin position="195"/>
        <end position="212"/>
    </location>
</feature>
<proteinExistence type="predicted"/>
<evidence type="ECO:0000259" key="6">
    <source>
        <dbReference type="Pfam" id="PF04932"/>
    </source>
</evidence>
<feature type="domain" description="O-antigen ligase-related" evidence="6">
    <location>
        <begin position="204"/>
        <end position="350"/>
    </location>
</feature>
<accession>A0ABY9TH99</accession>
<protein>
    <submittedName>
        <fullName evidence="9">Wzy polymerase domain-containing protein</fullName>
    </submittedName>
</protein>
<gene>
    <name evidence="9" type="ORF">RI845_16600</name>
</gene>
<evidence type="ECO:0000259" key="8">
    <source>
        <dbReference type="Pfam" id="PF15864"/>
    </source>
</evidence>
<dbReference type="PANTHER" id="PTHR37422:SF21">
    <property type="entry name" value="EXOQ-LIKE PROTEIN"/>
    <property type="match status" value="1"/>
</dbReference>
<dbReference type="Pfam" id="PF15864">
    <property type="entry name" value="PglL_A"/>
    <property type="match status" value="1"/>
</dbReference>
<dbReference type="InterPro" id="IPR007016">
    <property type="entry name" value="O-antigen_ligase-rel_domated"/>
</dbReference>
<feature type="transmembrane region" description="Helical" evidence="5">
    <location>
        <begin position="7"/>
        <end position="26"/>
    </location>
</feature>